<dbReference type="EMBL" id="LUTY01001525">
    <property type="protein sequence ID" value="OAD21592.1"/>
    <property type="molecule type" value="Genomic_DNA"/>
</dbReference>
<name>A0A176S0J3_9GAMM</name>
<comment type="caution">
    <text evidence="1">The sequence shown here is derived from an EMBL/GenBank/DDBJ whole genome shotgun (WGS) entry which is preliminary data.</text>
</comment>
<accession>A0A176S0J3</accession>
<feature type="non-terminal residue" evidence="1">
    <location>
        <position position="98"/>
    </location>
</feature>
<reference evidence="1 2" key="1">
    <citation type="submission" date="2016-05" db="EMBL/GenBank/DDBJ databases">
        <title>Single-cell genome of chain-forming Candidatus Thiomargarita nelsonii and comparison to other large sulfur-oxidizing bacteria.</title>
        <authorList>
            <person name="Winkel M."/>
            <person name="Salman V."/>
            <person name="Woyke T."/>
            <person name="Schulz-Vogt H."/>
            <person name="Richter M."/>
            <person name="Flood B."/>
            <person name="Bailey J."/>
            <person name="Amann R."/>
            <person name="Mussmann M."/>
        </authorList>
    </citation>
    <scope>NUCLEOTIDE SEQUENCE [LARGE SCALE GENOMIC DNA]</scope>
    <source>
        <strain evidence="1 2">THI036</strain>
    </source>
</reference>
<keyword evidence="2" id="KW-1185">Reference proteome</keyword>
<evidence type="ECO:0000313" key="2">
    <source>
        <dbReference type="Proteomes" id="UP000076962"/>
    </source>
</evidence>
<gene>
    <name evidence="1" type="ORF">THIOM_002636</name>
</gene>
<dbReference type="AlphaFoldDB" id="A0A176S0J3"/>
<evidence type="ECO:0000313" key="1">
    <source>
        <dbReference type="EMBL" id="OAD21592.1"/>
    </source>
</evidence>
<proteinExistence type="predicted"/>
<sequence>MDRFNPFLGNIDTLFTTTQGEKKEYVQPRLKNLGSVSIVLIREAIAPVVFRNSEEEITDIEISIGDNSNVYVRAVPNKFKYPERGRGLQILRLFKAGG</sequence>
<protein>
    <submittedName>
        <fullName evidence="1">CRISPR-associated protein Csc2</fullName>
    </submittedName>
</protein>
<organism evidence="1 2">
    <name type="scientific">Candidatus Thiomargarita nelsonii</name>
    <dbReference type="NCBI Taxonomy" id="1003181"/>
    <lineage>
        <taxon>Bacteria</taxon>
        <taxon>Pseudomonadati</taxon>
        <taxon>Pseudomonadota</taxon>
        <taxon>Gammaproteobacteria</taxon>
        <taxon>Thiotrichales</taxon>
        <taxon>Thiotrichaceae</taxon>
        <taxon>Thiomargarita</taxon>
    </lineage>
</organism>
<dbReference type="Proteomes" id="UP000076962">
    <property type="component" value="Unassembled WGS sequence"/>
</dbReference>